<dbReference type="NCBIfam" id="TIGR02008">
    <property type="entry name" value="fdx_plant"/>
    <property type="match status" value="1"/>
</dbReference>
<comment type="cofactor">
    <cofactor evidence="8">
        <name>[2Fe-2S] cluster</name>
        <dbReference type="ChEBI" id="CHEBI:190135"/>
    </cofactor>
    <text evidence="8">Binds 1 [2Fe-2S] cluster.</text>
</comment>
<dbReference type="InterPro" id="IPR001041">
    <property type="entry name" value="2Fe-2S_ferredoxin-type"/>
</dbReference>
<dbReference type="PROSITE" id="PS00197">
    <property type="entry name" value="2FE2S_FER_1"/>
    <property type="match status" value="1"/>
</dbReference>
<evidence type="ECO:0000256" key="2">
    <source>
        <dbReference type="ARBA" id="ARBA00022448"/>
    </source>
</evidence>
<keyword evidence="8 10" id="KW-0934">Plastid</keyword>
<protein>
    <recommendedName>
        <fullName evidence="8">Ferredoxin</fullName>
    </recommendedName>
</protein>
<keyword evidence="6 8" id="KW-0408">Iron</keyword>
<keyword evidence="3 8" id="KW-0001">2Fe-2S</keyword>
<dbReference type="AlphaFoldDB" id="A0A0D3MK02"/>
<evidence type="ECO:0000256" key="1">
    <source>
        <dbReference type="ARBA" id="ARBA00007874"/>
    </source>
</evidence>
<geneLocation type="plastid" evidence="10"/>
<proteinExistence type="inferred from homology"/>
<accession>A0A0D3MK02</accession>
<dbReference type="InterPro" id="IPR036010">
    <property type="entry name" value="2Fe-2S_ferredoxin-like_sf"/>
</dbReference>
<gene>
    <name evidence="10" type="primary">petF</name>
</gene>
<dbReference type="Pfam" id="PF00111">
    <property type="entry name" value="Fer2"/>
    <property type="match status" value="1"/>
</dbReference>
<keyword evidence="4 8" id="KW-0479">Metal-binding</keyword>
<evidence type="ECO:0000256" key="7">
    <source>
        <dbReference type="ARBA" id="ARBA00023014"/>
    </source>
</evidence>
<keyword evidence="7 8" id="KW-0411">Iron-sulfur</keyword>
<dbReference type="SUPFAM" id="SSF54292">
    <property type="entry name" value="2Fe-2S ferredoxin-like"/>
    <property type="match status" value="1"/>
</dbReference>
<dbReference type="InterPro" id="IPR012675">
    <property type="entry name" value="Beta-grasp_dom_sf"/>
</dbReference>
<comment type="similarity">
    <text evidence="1 8">Belongs to the 2Fe2S plant-type ferredoxin family.</text>
</comment>
<keyword evidence="5 8" id="KW-0249">Electron transport</keyword>
<evidence type="ECO:0000256" key="3">
    <source>
        <dbReference type="ARBA" id="ARBA00022714"/>
    </source>
</evidence>
<dbReference type="EMBL" id="KJ877675">
    <property type="protein sequence ID" value="AIM52699.1"/>
    <property type="molecule type" value="Genomic_DNA"/>
</dbReference>
<name>A0A0D3MK02_9STRA</name>
<feature type="domain" description="2Fe-2S ferredoxin-type" evidence="9">
    <location>
        <begin position="4"/>
        <end position="96"/>
    </location>
</feature>
<dbReference type="GO" id="GO:0009055">
    <property type="term" value="F:electron transfer activity"/>
    <property type="evidence" value="ECO:0007669"/>
    <property type="project" value="InterPro"/>
</dbReference>
<reference evidence="10" key="1">
    <citation type="journal article" date="2015" name="Sci. Rep.">
        <title>Updating algal evolutionary relationships through plastid genome sequencing: did alveolate plastids emerge through endosymbiosis of an ochrophyte?</title>
        <authorList>
            <person name="Sevcikova T."/>
            <person name="Horak A."/>
            <person name="Klimes V."/>
            <person name="Zbrankova V."/>
            <person name="Demir-Hilton E."/>
            <person name="Sudek S."/>
            <person name="Jenkins J."/>
            <person name="Schmutz J."/>
            <person name="Pribyl P."/>
            <person name="Fousek J."/>
            <person name="Vlcek C."/>
            <person name="Lang B.F."/>
            <person name="Obornik M."/>
            <person name="Worden A.Z."/>
            <person name="Elias M."/>
        </authorList>
    </citation>
    <scope>NUCLEOTIDE SEQUENCE</scope>
</reference>
<dbReference type="CDD" id="cd00207">
    <property type="entry name" value="fer2"/>
    <property type="match status" value="1"/>
</dbReference>
<comment type="function">
    <text evidence="8">Ferredoxins are iron-sulfur proteins that transfer electrons in a wide variety of metabolic reactions.</text>
</comment>
<dbReference type="InterPro" id="IPR010241">
    <property type="entry name" value="Fd_pln"/>
</dbReference>
<dbReference type="GO" id="GO:0046872">
    <property type="term" value="F:metal ion binding"/>
    <property type="evidence" value="ECO:0007669"/>
    <property type="project" value="UniProtKB-KW"/>
</dbReference>
<evidence type="ECO:0000259" key="9">
    <source>
        <dbReference type="PROSITE" id="PS51085"/>
    </source>
</evidence>
<evidence type="ECO:0000256" key="6">
    <source>
        <dbReference type="ARBA" id="ARBA00023004"/>
    </source>
</evidence>
<dbReference type="PANTHER" id="PTHR43112:SF3">
    <property type="entry name" value="FERREDOXIN-2, CHLOROPLASTIC"/>
    <property type="match status" value="1"/>
</dbReference>
<dbReference type="InterPro" id="IPR006058">
    <property type="entry name" value="2Fe2S_fd_BS"/>
</dbReference>
<dbReference type="PROSITE" id="PS51085">
    <property type="entry name" value="2FE2S_FER_2"/>
    <property type="match status" value="1"/>
</dbReference>
<comment type="subcellular location">
    <subcellularLocation>
        <location evidence="8">Plastid</location>
        <location evidence="8">Chloroplast</location>
    </subcellularLocation>
</comment>
<keyword evidence="2 8" id="KW-0813">Transport</keyword>
<keyword evidence="8" id="KW-0150">Chloroplast</keyword>
<evidence type="ECO:0000256" key="4">
    <source>
        <dbReference type="ARBA" id="ARBA00022723"/>
    </source>
</evidence>
<dbReference type="PANTHER" id="PTHR43112">
    <property type="entry name" value="FERREDOXIN"/>
    <property type="match status" value="1"/>
</dbReference>
<dbReference type="GO" id="GO:0022900">
    <property type="term" value="P:electron transport chain"/>
    <property type="evidence" value="ECO:0007669"/>
    <property type="project" value="InterPro"/>
</dbReference>
<evidence type="ECO:0000256" key="5">
    <source>
        <dbReference type="ARBA" id="ARBA00022982"/>
    </source>
</evidence>
<dbReference type="GO" id="GO:0009507">
    <property type="term" value="C:chloroplast"/>
    <property type="evidence" value="ECO:0007669"/>
    <property type="project" value="UniProtKB-SubCell"/>
</dbReference>
<dbReference type="GO" id="GO:0051537">
    <property type="term" value="F:2 iron, 2 sulfur cluster binding"/>
    <property type="evidence" value="ECO:0007669"/>
    <property type="project" value="UniProtKB-KW"/>
</dbReference>
<organism evidence="10">
    <name type="scientific">Ochromonas sp. CCMP1393</name>
    <dbReference type="NCBI Taxonomy" id="420556"/>
    <lineage>
        <taxon>Eukaryota</taxon>
        <taxon>Sar</taxon>
        <taxon>Stramenopiles</taxon>
        <taxon>Ochrophyta</taxon>
        <taxon>Chrysophyceae</taxon>
        <taxon>Chromulinales</taxon>
        <taxon>Chromulinaceae</taxon>
        <taxon>Ochromonas</taxon>
    </lineage>
</organism>
<evidence type="ECO:0000313" key="10">
    <source>
        <dbReference type="EMBL" id="AIM52699.1"/>
    </source>
</evidence>
<dbReference type="Gene3D" id="3.10.20.30">
    <property type="match status" value="1"/>
</dbReference>
<evidence type="ECO:0000256" key="8">
    <source>
        <dbReference type="RuleBase" id="RU364001"/>
    </source>
</evidence>
<sequence>MATYQVRLLSEANSLDVTVECADDKFILEAAEDNNIELPYSCRAGSCSTCLGKVTEGTIDQPDQTFLDEDQVSNGFVLTCVAYPTSNATVLTHEEENLY</sequence>